<dbReference type="Proteomes" id="UP000782610">
    <property type="component" value="Unassembled WGS sequence"/>
</dbReference>
<protein>
    <submittedName>
        <fullName evidence="1">Uncharacterized protein</fullName>
    </submittedName>
</protein>
<evidence type="ECO:0000313" key="2">
    <source>
        <dbReference type="Proteomes" id="UP000782610"/>
    </source>
</evidence>
<sequence length="207" mass="21788">MSILDQLASALGRNDEQPNIALAEMLAAKPDAKAVAELVGALSAGTAAQKSDAIKVIYELGERRPEAVAEHAAAFIALLGSRNNRLVWGAMHAVATVTPLRAKEVAAALPAILAAADKGSVIAKDHAMSILSRLALAGHASALPVLLDRLETALPNQFPMYAEIALPAVTPAHRARLRAILEGRLVKIEQTAKRARVEKVLRKLGNG</sequence>
<gene>
    <name evidence="1" type="ORF">HY834_08270</name>
</gene>
<reference evidence="1" key="1">
    <citation type="submission" date="2020-07" db="EMBL/GenBank/DDBJ databases">
        <title>Huge and variable diversity of episymbiotic CPR bacteria and DPANN archaea in groundwater ecosystems.</title>
        <authorList>
            <person name="He C.Y."/>
            <person name="Keren R."/>
            <person name="Whittaker M."/>
            <person name="Farag I.F."/>
            <person name="Doudna J."/>
            <person name="Cate J.H.D."/>
            <person name="Banfield J.F."/>
        </authorList>
    </citation>
    <scope>NUCLEOTIDE SEQUENCE</scope>
    <source>
        <strain evidence="1">NC_groundwater_1586_Pr3_B-0.1um_66_15</strain>
    </source>
</reference>
<dbReference type="InterPro" id="IPR016024">
    <property type="entry name" value="ARM-type_fold"/>
</dbReference>
<organism evidence="1 2">
    <name type="scientific">Devosia nanyangense</name>
    <dbReference type="NCBI Taxonomy" id="1228055"/>
    <lineage>
        <taxon>Bacteria</taxon>
        <taxon>Pseudomonadati</taxon>
        <taxon>Pseudomonadota</taxon>
        <taxon>Alphaproteobacteria</taxon>
        <taxon>Hyphomicrobiales</taxon>
        <taxon>Devosiaceae</taxon>
        <taxon>Devosia</taxon>
    </lineage>
</organism>
<dbReference type="InterPro" id="IPR011989">
    <property type="entry name" value="ARM-like"/>
</dbReference>
<accession>A0A933L3P2</accession>
<name>A0A933L3P2_9HYPH</name>
<dbReference type="EMBL" id="JACRAF010000023">
    <property type="protein sequence ID" value="MBI4921730.1"/>
    <property type="molecule type" value="Genomic_DNA"/>
</dbReference>
<dbReference type="SUPFAM" id="SSF48371">
    <property type="entry name" value="ARM repeat"/>
    <property type="match status" value="1"/>
</dbReference>
<proteinExistence type="predicted"/>
<comment type="caution">
    <text evidence="1">The sequence shown here is derived from an EMBL/GenBank/DDBJ whole genome shotgun (WGS) entry which is preliminary data.</text>
</comment>
<dbReference type="AlphaFoldDB" id="A0A933L3P2"/>
<dbReference type="Gene3D" id="1.25.10.10">
    <property type="entry name" value="Leucine-rich Repeat Variant"/>
    <property type="match status" value="1"/>
</dbReference>
<evidence type="ECO:0000313" key="1">
    <source>
        <dbReference type="EMBL" id="MBI4921730.1"/>
    </source>
</evidence>